<dbReference type="InterPro" id="IPR008523">
    <property type="entry name" value="DUF805"/>
</dbReference>
<evidence type="ECO:0000256" key="1">
    <source>
        <dbReference type="SAM" id="Phobius"/>
    </source>
</evidence>
<dbReference type="Proteomes" id="UP000253999">
    <property type="component" value="Unassembled WGS sequence"/>
</dbReference>
<name>A0A369ZF19_HAEPH</name>
<feature type="transmembrane region" description="Helical" evidence="1">
    <location>
        <begin position="135"/>
        <end position="164"/>
    </location>
</feature>
<comment type="caution">
    <text evidence="2">The sequence shown here is derived from an EMBL/GenBank/DDBJ whole genome shotgun (WGS) entry which is preliminary data.</text>
</comment>
<proteinExistence type="predicted"/>
<dbReference type="RefSeq" id="WP_111312521.1">
    <property type="nucleotide sequence ID" value="NZ_QEQD01000002.1"/>
</dbReference>
<keyword evidence="1" id="KW-1133">Transmembrane helix</keyword>
<accession>A0A369ZF19</accession>
<gene>
    <name evidence="2" type="ORF">DPV98_02550</name>
</gene>
<dbReference type="GO" id="GO:0005886">
    <property type="term" value="C:plasma membrane"/>
    <property type="evidence" value="ECO:0007669"/>
    <property type="project" value="TreeGrafter"/>
</dbReference>
<reference evidence="2 3" key="1">
    <citation type="submission" date="2018-05" db="EMBL/GenBank/DDBJ databases">
        <title>Draft Genome Sequences for a Diverse set of 7 Haemophilus Species.</title>
        <authorList>
            <person name="Nichols M."/>
            <person name="Topaz N."/>
            <person name="Wang X."/>
            <person name="Wang X."/>
            <person name="Boxrud D."/>
        </authorList>
    </citation>
    <scope>NUCLEOTIDE SEQUENCE [LARGE SCALE GENOMIC DNA]</scope>
    <source>
        <strain evidence="2 3">C2010039593</strain>
    </source>
</reference>
<evidence type="ECO:0000313" key="2">
    <source>
        <dbReference type="EMBL" id="RDF05303.1"/>
    </source>
</evidence>
<evidence type="ECO:0000313" key="3">
    <source>
        <dbReference type="Proteomes" id="UP000253999"/>
    </source>
</evidence>
<dbReference type="EMBL" id="QEQD01000002">
    <property type="protein sequence ID" value="RDF05303.1"/>
    <property type="molecule type" value="Genomic_DNA"/>
</dbReference>
<feature type="transmembrane region" description="Helical" evidence="1">
    <location>
        <begin position="104"/>
        <end position="123"/>
    </location>
</feature>
<feature type="transmembrane region" description="Helical" evidence="1">
    <location>
        <begin position="20"/>
        <end position="44"/>
    </location>
</feature>
<organism evidence="2 3">
    <name type="scientific">Haemophilus parahaemolyticus</name>
    <dbReference type="NCBI Taxonomy" id="735"/>
    <lineage>
        <taxon>Bacteria</taxon>
        <taxon>Pseudomonadati</taxon>
        <taxon>Pseudomonadota</taxon>
        <taxon>Gammaproteobacteria</taxon>
        <taxon>Pasteurellales</taxon>
        <taxon>Pasteurellaceae</taxon>
        <taxon>Haemophilus</taxon>
    </lineage>
</organism>
<dbReference type="PANTHER" id="PTHR34980:SF2">
    <property type="entry name" value="INNER MEMBRANE PROTEIN YHAH-RELATED"/>
    <property type="match status" value="1"/>
</dbReference>
<keyword evidence="1" id="KW-0812">Transmembrane</keyword>
<keyword evidence="1" id="KW-0472">Membrane</keyword>
<dbReference type="AlphaFoldDB" id="A0A369ZF19"/>
<dbReference type="Pfam" id="PF05656">
    <property type="entry name" value="DUF805"/>
    <property type="match status" value="1"/>
</dbReference>
<protein>
    <submittedName>
        <fullName evidence="2">DUF805 domain-containing protein</fullName>
    </submittedName>
</protein>
<sequence>MLISELIKNWRSVSGRASRIEFVVITTISILALIATFFLAVKVFEIFFGDFHRAFHHQISSGEYMDAVLQAGLSEWLQTGSVNGTMAGVNQYAKNYENESIKHMMLSSLSFILFLPFAVMWIAGAVRRLHDIGTFGWWVFIVLVPIYLFLPNWLIIAPLLFLFFKDGQRFYNKYGADPKNPDAPIPLEMPKQSENLANFENKVLELVEKVKIFLQPYWLKILAKIKK</sequence>
<dbReference type="PANTHER" id="PTHR34980">
    <property type="entry name" value="INNER MEMBRANE PROTEIN-RELATED-RELATED"/>
    <property type="match status" value="1"/>
</dbReference>